<accession>A0A6J4NRF3</accession>
<dbReference type="EC" id="6.5.1.1" evidence="2"/>
<dbReference type="InterPro" id="IPR012309">
    <property type="entry name" value="DNA_ligase_ATP-dep_C"/>
</dbReference>
<dbReference type="SUPFAM" id="SSF50249">
    <property type="entry name" value="Nucleic acid-binding proteins"/>
    <property type="match status" value="1"/>
</dbReference>
<dbReference type="Gene3D" id="2.40.50.140">
    <property type="entry name" value="Nucleic acid-binding proteins"/>
    <property type="match status" value="1"/>
</dbReference>
<organism evidence="6">
    <name type="scientific">uncultured Nocardioidaceae bacterium</name>
    <dbReference type="NCBI Taxonomy" id="253824"/>
    <lineage>
        <taxon>Bacteria</taxon>
        <taxon>Bacillati</taxon>
        <taxon>Actinomycetota</taxon>
        <taxon>Actinomycetes</taxon>
        <taxon>Propionibacteriales</taxon>
        <taxon>Nocardioidaceae</taxon>
        <taxon>environmental samples</taxon>
    </lineage>
</organism>
<sequence length="319" mass="34519">MRPMLATRGSSVPTGPGWLHEVKWDGMRVLVSVRDGRVTLLSRNENDVTVSFPELAALADDPAVRGHDLLLDGEIVAFTDGRPVFGALADRMHVKNAVKAEKAAARNPVTLMVFDLMALDDLDVISLKLEDRRAALESLGIEGPHWKVPPTYDDGLVLLEATKAQGLEGIVSKRRSSCYSFGQRSDDWLKFPHRPSGSYVVGGWRPETGTKNRLGALLVGEPTPDGLVFRGRVGSGVTGKAALKLKDLLDPLTCDEHPFTEKVPREDALGTVWVEPSVVVEVASLGMTPQARLRQPSYVGVRADVCPEDLIDLGGGEDG</sequence>
<dbReference type="AlphaFoldDB" id="A0A6J4NRF3"/>
<dbReference type="PANTHER" id="PTHR45674:SF4">
    <property type="entry name" value="DNA LIGASE 1"/>
    <property type="match status" value="1"/>
</dbReference>
<dbReference type="Gene3D" id="3.30.1490.70">
    <property type="match status" value="1"/>
</dbReference>
<dbReference type="InterPro" id="IPR016059">
    <property type="entry name" value="DNA_ligase_ATP-dep_CS"/>
</dbReference>
<dbReference type="SUPFAM" id="SSF56091">
    <property type="entry name" value="DNA ligase/mRNA capping enzyme, catalytic domain"/>
    <property type="match status" value="1"/>
</dbReference>
<dbReference type="PROSITE" id="PS50160">
    <property type="entry name" value="DNA_LIGASE_A3"/>
    <property type="match status" value="1"/>
</dbReference>
<dbReference type="Pfam" id="PF01068">
    <property type="entry name" value="DNA_ligase_A_M"/>
    <property type="match status" value="1"/>
</dbReference>
<dbReference type="GO" id="GO:0005524">
    <property type="term" value="F:ATP binding"/>
    <property type="evidence" value="ECO:0007669"/>
    <property type="project" value="InterPro"/>
</dbReference>
<dbReference type="InterPro" id="IPR012340">
    <property type="entry name" value="NA-bd_OB-fold"/>
</dbReference>
<evidence type="ECO:0000313" key="6">
    <source>
        <dbReference type="EMBL" id="CAA9392819.1"/>
    </source>
</evidence>
<dbReference type="NCBIfam" id="TIGR02779">
    <property type="entry name" value="NHEJ_ligase_lig"/>
    <property type="match status" value="1"/>
</dbReference>
<keyword evidence="3 6" id="KW-0436">Ligase</keyword>
<evidence type="ECO:0000256" key="3">
    <source>
        <dbReference type="ARBA" id="ARBA00022598"/>
    </source>
</evidence>
<dbReference type="Pfam" id="PF04679">
    <property type="entry name" value="DNA_ligase_A_C"/>
    <property type="match status" value="1"/>
</dbReference>
<dbReference type="GO" id="GO:0003910">
    <property type="term" value="F:DNA ligase (ATP) activity"/>
    <property type="evidence" value="ECO:0007669"/>
    <property type="project" value="UniProtKB-EC"/>
</dbReference>
<feature type="domain" description="ATP-dependent DNA ligase family profile" evidence="5">
    <location>
        <begin position="102"/>
        <end position="191"/>
    </location>
</feature>
<gene>
    <name evidence="6" type="ORF">AVDCRST_MAG47-2931</name>
</gene>
<dbReference type="EMBL" id="CADCUK010000191">
    <property type="protein sequence ID" value="CAA9392819.1"/>
    <property type="molecule type" value="Genomic_DNA"/>
</dbReference>
<dbReference type="PROSITE" id="PS00697">
    <property type="entry name" value="DNA_LIGASE_A1"/>
    <property type="match status" value="1"/>
</dbReference>
<protein>
    <recommendedName>
        <fullName evidence="2">DNA ligase (ATP)</fullName>
        <ecNumber evidence="2">6.5.1.1</ecNumber>
    </recommendedName>
</protein>
<dbReference type="GO" id="GO:0006281">
    <property type="term" value="P:DNA repair"/>
    <property type="evidence" value="ECO:0007669"/>
    <property type="project" value="InterPro"/>
</dbReference>
<dbReference type="InterPro" id="IPR014146">
    <property type="entry name" value="LigD_ligase_dom"/>
</dbReference>
<evidence type="ECO:0000256" key="2">
    <source>
        <dbReference type="ARBA" id="ARBA00012727"/>
    </source>
</evidence>
<reference evidence="6" key="1">
    <citation type="submission" date="2020-02" db="EMBL/GenBank/DDBJ databases">
        <authorList>
            <person name="Meier V. D."/>
        </authorList>
    </citation>
    <scope>NUCLEOTIDE SEQUENCE</scope>
    <source>
        <strain evidence="6">AVDCRST_MAG47</strain>
    </source>
</reference>
<dbReference type="GO" id="GO:0006310">
    <property type="term" value="P:DNA recombination"/>
    <property type="evidence" value="ECO:0007669"/>
    <property type="project" value="InterPro"/>
</dbReference>
<evidence type="ECO:0000259" key="5">
    <source>
        <dbReference type="PROSITE" id="PS50160"/>
    </source>
</evidence>
<dbReference type="PANTHER" id="PTHR45674">
    <property type="entry name" value="DNA LIGASE 1/3 FAMILY MEMBER"/>
    <property type="match status" value="1"/>
</dbReference>
<comment type="catalytic activity">
    <reaction evidence="4">
        <text>ATP + (deoxyribonucleotide)n-3'-hydroxyl + 5'-phospho-(deoxyribonucleotide)m = (deoxyribonucleotide)n+m + AMP + diphosphate.</text>
        <dbReference type="EC" id="6.5.1.1"/>
    </reaction>
</comment>
<proteinExistence type="inferred from homology"/>
<dbReference type="InterPro" id="IPR050191">
    <property type="entry name" value="ATP-dep_DNA_ligase"/>
</dbReference>
<comment type="similarity">
    <text evidence="1">Belongs to the ATP-dependent DNA ligase family.</text>
</comment>
<evidence type="ECO:0000256" key="1">
    <source>
        <dbReference type="ARBA" id="ARBA00007572"/>
    </source>
</evidence>
<dbReference type="CDD" id="cd07971">
    <property type="entry name" value="OBF_DNA_ligase_LigD"/>
    <property type="match status" value="1"/>
</dbReference>
<dbReference type="Gene3D" id="3.30.470.30">
    <property type="entry name" value="DNA ligase/mRNA capping enzyme"/>
    <property type="match status" value="1"/>
</dbReference>
<evidence type="ECO:0000256" key="4">
    <source>
        <dbReference type="ARBA" id="ARBA00034003"/>
    </source>
</evidence>
<name>A0A6J4NRF3_9ACTN</name>
<dbReference type="CDD" id="cd07906">
    <property type="entry name" value="Adenylation_DNA_ligase_LigD_LigC"/>
    <property type="match status" value="1"/>
</dbReference>
<dbReference type="InterPro" id="IPR012310">
    <property type="entry name" value="DNA_ligase_ATP-dep_cent"/>
</dbReference>